<dbReference type="RefSeq" id="WP_072304487.1">
    <property type="nucleotide sequence ID" value="NZ_CBDUMO010000121.1"/>
</dbReference>
<organism evidence="1 2">
    <name type="scientific">Cellulophaga fucicola</name>
    <dbReference type="NCBI Taxonomy" id="76595"/>
    <lineage>
        <taxon>Bacteria</taxon>
        <taxon>Pseudomonadati</taxon>
        <taxon>Bacteroidota</taxon>
        <taxon>Flavobacteriia</taxon>
        <taxon>Flavobacteriales</taxon>
        <taxon>Flavobacteriaceae</taxon>
        <taxon>Cellulophaga</taxon>
    </lineage>
</organism>
<accession>A0A1K1QPZ3</accession>
<keyword evidence="1" id="KW-0223">Dioxygenase</keyword>
<dbReference type="SUPFAM" id="SSF50022">
    <property type="entry name" value="ISP domain"/>
    <property type="match status" value="1"/>
</dbReference>
<keyword evidence="2" id="KW-1185">Reference proteome</keyword>
<dbReference type="AlphaFoldDB" id="A0A1K1QPZ3"/>
<protein>
    <submittedName>
        <fullName evidence="1">Ferredoxin subunit of nitrite reductase or a ring-hydroxylating dioxygenase</fullName>
    </submittedName>
</protein>
<dbReference type="OrthoDB" id="1201186at2"/>
<keyword evidence="1" id="KW-0560">Oxidoreductase</keyword>
<dbReference type="STRING" id="76595.SAMN05660313_02862"/>
<dbReference type="GO" id="GO:0051537">
    <property type="term" value="F:2 iron, 2 sulfur cluster binding"/>
    <property type="evidence" value="ECO:0007669"/>
    <property type="project" value="InterPro"/>
</dbReference>
<dbReference type="Proteomes" id="UP000183257">
    <property type="component" value="Unassembled WGS sequence"/>
</dbReference>
<dbReference type="Gene3D" id="2.102.10.10">
    <property type="entry name" value="Rieske [2Fe-2S] iron-sulphur domain"/>
    <property type="match status" value="1"/>
</dbReference>
<evidence type="ECO:0000313" key="1">
    <source>
        <dbReference type="EMBL" id="SFW61772.1"/>
    </source>
</evidence>
<sequence length="148" mass="16487">MKSLFSLFAILLLFSCDSGRTNRNPYLQDIGFRVDLNLNLPSYSALKNTGSGVYVGSQGVGTKGVFVINTGFDNFMAFEASCPNHEPSSCSTMVLDDDRQNVTCPCEDYKYNLFTGQFLNRPEEGDTKYHDMLFYSTSINGNVVTVRN</sequence>
<dbReference type="InterPro" id="IPR036922">
    <property type="entry name" value="Rieske_2Fe-2S_sf"/>
</dbReference>
<reference evidence="2" key="1">
    <citation type="submission" date="2016-11" db="EMBL/GenBank/DDBJ databases">
        <authorList>
            <person name="Varghese N."/>
            <person name="Submissions S."/>
        </authorList>
    </citation>
    <scope>NUCLEOTIDE SEQUENCE [LARGE SCALE GENOMIC DNA]</scope>
    <source>
        <strain evidence="2">DSM 24786</strain>
    </source>
</reference>
<evidence type="ECO:0000313" key="2">
    <source>
        <dbReference type="Proteomes" id="UP000183257"/>
    </source>
</evidence>
<name>A0A1K1QPZ3_9FLAO</name>
<dbReference type="EMBL" id="FPIY01000004">
    <property type="protein sequence ID" value="SFW61772.1"/>
    <property type="molecule type" value="Genomic_DNA"/>
</dbReference>
<dbReference type="GO" id="GO:0051213">
    <property type="term" value="F:dioxygenase activity"/>
    <property type="evidence" value="ECO:0007669"/>
    <property type="project" value="UniProtKB-KW"/>
</dbReference>
<proteinExistence type="predicted"/>
<gene>
    <name evidence="1" type="ORF">SAMN05660313_02862</name>
</gene>
<dbReference type="PROSITE" id="PS51257">
    <property type="entry name" value="PROKAR_LIPOPROTEIN"/>
    <property type="match status" value="1"/>
</dbReference>